<feature type="domain" description="F-box associated beta-propeller type 3" evidence="3">
    <location>
        <begin position="72"/>
        <end position="381"/>
    </location>
</feature>
<feature type="domain" description="F-box" evidence="2">
    <location>
        <begin position="26"/>
        <end position="60"/>
    </location>
</feature>
<proteinExistence type="predicted"/>
<dbReference type="EMBL" id="KI517683">
    <property type="protein sequence ID" value="ESQ33725.1"/>
    <property type="molecule type" value="Genomic_DNA"/>
</dbReference>
<dbReference type="NCBIfam" id="TIGR01640">
    <property type="entry name" value="F_box_assoc_1"/>
    <property type="match status" value="1"/>
</dbReference>
<evidence type="ECO:0000259" key="2">
    <source>
        <dbReference type="Pfam" id="PF00646"/>
    </source>
</evidence>
<dbReference type="eggNOG" id="ENOG502SNHU">
    <property type="taxonomic scope" value="Eukaryota"/>
</dbReference>
<dbReference type="InterPro" id="IPR017451">
    <property type="entry name" value="F-box-assoc_interact_dom"/>
</dbReference>
<evidence type="ECO:0000259" key="3">
    <source>
        <dbReference type="Pfam" id="PF08268"/>
    </source>
</evidence>
<evidence type="ECO:0000313" key="5">
    <source>
        <dbReference type="Proteomes" id="UP000030689"/>
    </source>
</evidence>
<name>V4K7X4_EUTSA</name>
<dbReference type="InterPro" id="IPR013187">
    <property type="entry name" value="F-box-assoc_dom_typ3"/>
</dbReference>
<evidence type="ECO:0000256" key="1">
    <source>
        <dbReference type="SAM" id="MobiDB-lite"/>
    </source>
</evidence>
<gene>
    <name evidence="4" type="ORF">EUTSA_v10009588mg</name>
</gene>
<dbReference type="PANTHER" id="PTHR31111:SF130">
    <property type="entry name" value="F-BOX ASSOCIATED UBIQUITINATION EFFECTOR FAMILY PROTEIN"/>
    <property type="match status" value="1"/>
</dbReference>
<feature type="compositionally biased region" description="Basic residues" evidence="1">
    <location>
        <begin position="405"/>
        <end position="416"/>
    </location>
</feature>
<dbReference type="Pfam" id="PF00646">
    <property type="entry name" value="F-box"/>
    <property type="match status" value="1"/>
</dbReference>
<dbReference type="InterPro" id="IPR036047">
    <property type="entry name" value="F-box-like_dom_sf"/>
</dbReference>
<accession>V4K7X4</accession>
<dbReference type="InterPro" id="IPR001810">
    <property type="entry name" value="F-box_dom"/>
</dbReference>
<dbReference type="KEGG" id="eus:EUTSA_v10009588mg"/>
<feature type="region of interest" description="Disordered" evidence="1">
    <location>
        <begin position="400"/>
        <end position="422"/>
    </location>
</feature>
<protein>
    <submittedName>
        <fullName evidence="4">Uncharacterized protein</fullName>
    </submittedName>
</protein>
<organism evidence="4 5">
    <name type="scientific">Eutrema salsugineum</name>
    <name type="common">Saltwater cress</name>
    <name type="synonym">Sisymbrium salsugineum</name>
    <dbReference type="NCBI Taxonomy" id="72664"/>
    <lineage>
        <taxon>Eukaryota</taxon>
        <taxon>Viridiplantae</taxon>
        <taxon>Streptophyta</taxon>
        <taxon>Embryophyta</taxon>
        <taxon>Tracheophyta</taxon>
        <taxon>Spermatophyta</taxon>
        <taxon>Magnoliopsida</taxon>
        <taxon>eudicotyledons</taxon>
        <taxon>Gunneridae</taxon>
        <taxon>Pentapetalae</taxon>
        <taxon>rosids</taxon>
        <taxon>malvids</taxon>
        <taxon>Brassicales</taxon>
        <taxon>Brassicaceae</taxon>
        <taxon>Eutremeae</taxon>
        <taxon>Eutrema</taxon>
    </lineage>
</organism>
<dbReference type="Proteomes" id="UP000030689">
    <property type="component" value="Unassembled WGS sequence"/>
</dbReference>
<sequence>MKRGREKIQCQKTKRGREIPDSVTTDLTIEIFSRLPAKSAARFRSLSKLWGSMLHRHYFTELFLTRSCARPRLLFALKRDGEREWSFFSSPLFHNPYEKSSLSADFHVKLSRDMFPTEFRGPASGLIYFSGMRISQKKGEDALVPVIFNPRTRQYATLPKLTRYNQFYSFLGFDPIGKQFKVLSMGHLGCSDDHMILTLGTGEMNWRKIQYPFKHDPYSQGICINGVLYYLASTSTSRVSDVIVCFDVRSEKFKFIKPKCFYTILVNYKGKLGGIKLNGDGHSNTLELCLWVLEDVEKQEWSNYVYTLPGNKSIDLSYASVVGVTAKGEIVLTEKYTFRSKPFFVFYFNPERKTFQRVEIQGFGEYYHENLHIVSAFVDYVEVLTMQSTSSQAIAYVSSGERPKLPKPQKLARRTSSRQPSC</sequence>
<dbReference type="Pfam" id="PF08268">
    <property type="entry name" value="FBA_3"/>
    <property type="match status" value="1"/>
</dbReference>
<dbReference type="PANTHER" id="PTHR31111">
    <property type="entry name" value="BNAA05G37150D PROTEIN-RELATED"/>
    <property type="match status" value="1"/>
</dbReference>
<dbReference type="OMA" id="VITWKGL"/>
<keyword evidence="5" id="KW-1185">Reference proteome</keyword>
<dbReference type="Gramene" id="ESQ33725">
    <property type="protein sequence ID" value="ESQ33725"/>
    <property type="gene ID" value="EUTSA_v10009588mg"/>
</dbReference>
<dbReference type="SUPFAM" id="SSF81383">
    <property type="entry name" value="F-box domain"/>
    <property type="match status" value="1"/>
</dbReference>
<evidence type="ECO:0000313" key="4">
    <source>
        <dbReference type="EMBL" id="ESQ33725.1"/>
    </source>
</evidence>
<dbReference type="AlphaFoldDB" id="V4K7X4"/>
<reference evidence="4 5" key="1">
    <citation type="journal article" date="2013" name="Front. Plant Sci.">
        <title>The Reference Genome of the Halophytic Plant Eutrema salsugineum.</title>
        <authorList>
            <person name="Yang R."/>
            <person name="Jarvis D.E."/>
            <person name="Chen H."/>
            <person name="Beilstein M.A."/>
            <person name="Grimwood J."/>
            <person name="Jenkins J."/>
            <person name="Shu S."/>
            <person name="Prochnik S."/>
            <person name="Xin M."/>
            <person name="Ma C."/>
            <person name="Schmutz J."/>
            <person name="Wing R.A."/>
            <person name="Mitchell-Olds T."/>
            <person name="Schumaker K.S."/>
            <person name="Wang X."/>
        </authorList>
    </citation>
    <scope>NUCLEOTIDE SEQUENCE [LARGE SCALE GENOMIC DNA]</scope>
</reference>